<dbReference type="GO" id="GO:0051539">
    <property type="term" value="F:4 iron, 4 sulfur cluster binding"/>
    <property type="evidence" value="ECO:0007669"/>
    <property type="project" value="UniProtKB-KW"/>
</dbReference>
<keyword evidence="1" id="KW-0004">4Fe-4S</keyword>
<evidence type="ECO:0000256" key="4">
    <source>
        <dbReference type="ARBA" id="ARBA00023014"/>
    </source>
</evidence>
<dbReference type="RefSeq" id="WP_044664479.1">
    <property type="nucleotide sequence ID" value="NZ_CDRZ01000079.1"/>
</dbReference>
<evidence type="ECO:0000313" key="6">
    <source>
        <dbReference type="EMBL" id="CEO88287.1"/>
    </source>
</evidence>
<feature type="domain" description="4Fe-4S ferredoxin-type" evidence="5">
    <location>
        <begin position="65"/>
        <end position="94"/>
    </location>
</feature>
<dbReference type="SUPFAM" id="SSF54862">
    <property type="entry name" value="4Fe-4S ferredoxins"/>
    <property type="match status" value="1"/>
</dbReference>
<name>A0A0B7MKV1_9FIRM</name>
<dbReference type="InterPro" id="IPR017900">
    <property type="entry name" value="4Fe4S_Fe_S_CS"/>
</dbReference>
<keyword evidence="2" id="KW-0479">Metal-binding</keyword>
<keyword evidence="3" id="KW-0408">Iron</keyword>
<reference evidence="7" key="1">
    <citation type="submission" date="2015-01" db="EMBL/GenBank/DDBJ databases">
        <authorList>
            <person name="Manzoor Shahid"/>
            <person name="Zubair Saima"/>
        </authorList>
    </citation>
    <scope>NUCLEOTIDE SEQUENCE [LARGE SCALE GENOMIC DNA]</scope>
    <source>
        <strain evidence="7">Sp3</strain>
    </source>
</reference>
<evidence type="ECO:0000313" key="7">
    <source>
        <dbReference type="Proteomes" id="UP000046155"/>
    </source>
</evidence>
<dbReference type="OrthoDB" id="9803192at2"/>
<feature type="domain" description="4Fe-4S ferredoxin-type" evidence="5">
    <location>
        <begin position="34"/>
        <end position="63"/>
    </location>
</feature>
<proteinExistence type="predicted"/>
<sequence>MPVMLPTVLRNLFGGPATRMYPVKVREPFAGARGHIEFDDDKCILCGNCARRCPAAAIEINKDKNELVFYPARCIICFVCAEACNKDAVIAVDKWRTPYYTKPVEVHIAKGKKDKEK</sequence>
<gene>
    <name evidence="6" type="ORF">SSCH_170021</name>
</gene>
<accession>A0A0B7MKV1</accession>
<evidence type="ECO:0000256" key="3">
    <source>
        <dbReference type="ARBA" id="ARBA00023004"/>
    </source>
</evidence>
<keyword evidence="7" id="KW-1185">Reference proteome</keyword>
<dbReference type="PROSITE" id="PS51379">
    <property type="entry name" value="4FE4S_FER_2"/>
    <property type="match status" value="2"/>
</dbReference>
<evidence type="ECO:0000256" key="2">
    <source>
        <dbReference type="ARBA" id="ARBA00022723"/>
    </source>
</evidence>
<evidence type="ECO:0000259" key="5">
    <source>
        <dbReference type="PROSITE" id="PS51379"/>
    </source>
</evidence>
<dbReference type="PANTHER" id="PTHR43687:SF1">
    <property type="entry name" value="FERREDOXIN III"/>
    <property type="match status" value="1"/>
</dbReference>
<dbReference type="Proteomes" id="UP000046155">
    <property type="component" value="Unassembled WGS sequence"/>
</dbReference>
<protein>
    <submittedName>
        <fullName evidence="6">Ech hydrogenase subunit F</fullName>
    </submittedName>
</protein>
<dbReference type="Gene3D" id="3.30.70.20">
    <property type="match status" value="1"/>
</dbReference>
<keyword evidence="4" id="KW-0411">Iron-sulfur</keyword>
<dbReference type="PANTHER" id="PTHR43687">
    <property type="entry name" value="ADENYLYLSULFATE REDUCTASE, BETA SUBUNIT"/>
    <property type="match status" value="1"/>
</dbReference>
<organism evidence="6 7">
    <name type="scientific">Syntrophaceticus schinkii</name>
    <dbReference type="NCBI Taxonomy" id="499207"/>
    <lineage>
        <taxon>Bacteria</taxon>
        <taxon>Bacillati</taxon>
        <taxon>Bacillota</taxon>
        <taxon>Clostridia</taxon>
        <taxon>Thermoanaerobacterales</taxon>
        <taxon>Thermoanaerobacterales Family III. Incertae Sedis</taxon>
        <taxon>Syntrophaceticus</taxon>
    </lineage>
</organism>
<dbReference type="AlphaFoldDB" id="A0A0B7MKV1"/>
<dbReference type="EMBL" id="CDRZ01000079">
    <property type="protein sequence ID" value="CEO88287.1"/>
    <property type="molecule type" value="Genomic_DNA"/>
</dbReference>
<dbReference type="Pfam" id="PF13237">
    <property type="entry name" value="Fer4_10"/>
    <property type="match status" value="1"/>
</dbReference>
<dbReference type="PROSITE" id="PS00198">
    <property type="entry name" value="4FE4S_FER_1"/>
    <property type="match status" value="1"/>
</dbReference>
<dbReference type="InterPro" id="IPR050572">
    <property type="entry name" value="Fe-S_Ferredoxin"/>
</dbReference>
<dbReference type="InterPro" id="IPR017896">
    <property type="entry name" value="4Fe4S_Fe-S-bd"/>
</dbReference>
<evidence type="ECO:0000256" key="1">
    <source>
        <dbReference type="ARBA" id="ARBA00022485"/>
    </source>
</evidence>
<dbReference type="GO" id="GO:0046872">
    <property type="term" value="F:metal ion binding"/>
    <property type="evidence" value="ECO:0007669"/>
    <property type="project" value="UniProtKB-KW"/>
</dbReference>